<gene>
    <name evidence="5" type="ORF">ACFQE0_15355</name>
</gene>
<dbReference type="PROSITE" id="PS50949">
    <property type="entry name" value="HTH_GNTR"/>
    <property type="match status" value="1"/>
</dbReference>
<evidence type="ECO:0000259" key="4">
    <source>
        <dbReference type="PROSITE" id="PS50949"/>
    </source>
</evidence>
<accession>A0ABW2BKA8</accession>
<evidence type="ECO:0000256" key="2">
    <source>
        <dbReference type="ARBA" id="ARBA00023125"/>
    </source>
</evidence>
<evidence type="ECO:0000256" key="1">
    <source>
        <dbReference type="ARBA" id="ARBA00023015"/>
    </source>
</evidence>
<sequence>MTLAAVPQPDLRLPLYQRLRDQIAHQIARNVWRSGEPIPTEAELAASHGVAVGTVRKAIDLLVADGLVERQQGRGTFVRRPRFDRSLFRFFRHLGPDGTQAVPEGRILDRKARRAPAHVRDVLGLEANAKAIYLSRTRLLDGRPILSEEIWLPATRFAPLLSVPLPEIGDLLYPAYERLCGEIVARAEETLTVGAAQASDSNALGIPEGAPVVVIDRLAFGFDNRPIEWRLTRGAATDFRYRVEIR</sequence>
<dbReference type="InterPro" id="IPR050679">
    <property type="entry name" value="Bact_HTH_transcr_reg"/>
</dbReference>
<evidence type="ECO:0000313" key="5">
    <source>
        <dbReference type="EMBL" id="MFC6790869.1"/>
    </source>
</evidence>
<reference evidence="6" key="1">
    <citation type="journal article" date="2019" name="Int. J. Syst. Evol. Microbiol.">
        <title>The Global Catalogue of Microorganisms (GCM) 10K type strain sequencing project: providing services to taxonomists for standard genome sequencing and annotation.</title>
        <authorList>
            <consortium name="The Broad Institute Genomics Platform"/>
            <consortium name="The Broad Institute Genome Sequencing Center for Infectious Disease"/>
            <person name="Wu L."/>
            <person name="Ma J."/>
        </authorList>
    </citation>
    <scope>NUCLEOTIDE SEQUENCE [LARGE SCALE GENOMIC DNA]</scope>
    <source>
        <strain evidence="6">CCUG 48316</strain>
    </source>
</reference>
<dbReference type="PANTHER" id="PTHR44846">
    <property type="entry name" value="MANNOSYL-D-GLYCERATE TRANSPORT/METABOLISM SYSTEM REPRESSOR MNGR-RELATED"/>
    <property type="match status" value="1"/>
</dbReference>
<dbReference type="InterPro" id="IPR011663">
    <property type="entry name" value="UTRA"/>
</dbReference>
<keyword evidence="6" id="KW-1185">Reference proteome</keyword>
<dbReference type="Gene3D" id="1.10.10.10">
    <property type="entry name" value="Winged helix-like DNA-binding domain superfamily/Winged helix DNA-binding domain"/>
    <property type="match status" value="1"/>
</dbReference>
<dbReference type="InterPro" id="IPR036390">
    <property type="entry name" value="WH_DNA-bd_sf"/>
</dbReference>
<comment type="caution">
    <text evidence="5">The sequence shown here is derived from an EMBL/GenBank/DDBJ whole genome shotgun (WGS) entry which is preliminary data.</text>
</comment>
<dbReference type="InterPro" id="IPR000524">
    <property type="entry name" value="Tscrpt_reg_HTH_GntR"/>
</dbReference>
<keyword evidence="1" id="KW-0805">Transcription regulation</keyword>
<dbReference type="InterPro" id="IPR036388">
    <property type="entry name" value="WH-like_DNA-bd_sf"/>
</dbReference>
<keyword evidence="2" id="KW-0238">DNA-binding</keyword>
<proteinExistence type="predicted"/>
<dbReference type="SUPFAM" id="SSF46785">
    <property type="entry name" value="Winged helix' DNA-binding domain"/>
    <property type="match status" value="1"/>
</dbReference>
<name>A0ABW2BKA8_9HYPH</name>
<keyword evidence="3" id="KW-0804">Transcription</keyword>
<evidence type="ECO:0000256" key="3">
    <source>
        <dbReference type="ARBA" id="ARBA00023163"/>
    </source>
</evidence>
<dbReference type="Gene3D" id="3.40.1410.10">
    <property type="entry name" value="Chorismate lyase-like"/>
    <property type="match status" value="1"/>
</dbReference>
<dbReference type="SMART" id="SM00866">
    <property type="entry name" value="UTRA"/>
    <property type="match status" value="1"/>
</dbReference>
<feature type="domain" description="HTH gntR-type" evidence="4">
    <location>
        <begin position="13"/>
        <end position="81"/>
    </location>
</feature>
<dbReference type="InterPro" id="IPR028978">
    <property type="entry name" value="Chorismate_lyase_/UTRA_dom_sf"/>
</dbReference>
<dbReference type="CDD" id="cd07377">
    <property type="entry name" value="WHTH_GntR"/>
    <property type="match status" value="1"/>
</dbReference>
<organism evidence="5 6">
    <name type="scientific">Methylobacterium komagatae</name>
    <dbReference type="NCBI Taxonomy" id="374425"/>
    <lineage>
        <taxon>Bacteria</taxon>
        <taxon>Pseudomonadati</taxon>
        <taxon>Pseudomonadota</taxon>
        <taxon>Alphaproteobacteria</taxon>
        <taxon>Hyphomicrobiales</taxon>
        <taxon>Methylobacteriaceae</taxon>
        <taxon>Methylobacterium</taxon>
    </lineage>
</organism>
<dbReference type="Pfam" id="PF07702">
    <property type="entry name" value="UTRA"/>
    <property type="match status" value="1"/>
</dbReference>
<dbReference type="Proteomes" id="UP001596292">
    <property type="component" value="Unassembled WGS sequence"/>
</dbReference>
<dbReference type="SMART" id="SM00345">
    <property type="entry name" value="HTH_GNTR"/>
    <property type="match status" value="1"/>
</dbReference>
<dbReference type="RefSeq" id="WP_378971139.1">
    <property type="nucleotide sequence ID" value="NZ_JBHSWN010000001.1"/>
</dbReference>
<dbReference type="Pfam" id="PF00392">
    <property type="entry name" value="GntR"/>
    <property type="match status" value="1"/>
</dbReference>
<dbReference type="EMBL" id="JBHSWN010000001">
    <property type="protein sequence ID" value="MFC6790869.1"/>
    <property type="molecule type" value="Genomic_DNA"/>
</dbReference>
<dbReference type="SUPFAM" id="SSF64288">
    <property type="entry name" value="Chorismate lyase-like"/>
    <property type="match status" value="1"/>
</dbReference>
<evidence type="ECO:0000313" key="6">
    <source>
        <dbReference type="Proteomes" id="UP001596292"/>
    </source>
</evidence>
<protein>
    <submittedName>
        <fullName evidence="5">GntR family transcriptional regulator</fullName>
    </submittedName>
</protein>
<dbReference type="PANTHER" id="PTHR44846:SF1">
    <property type="entry name" value="MANNOSYL-D-GLYCERATE TRANSPORT_METABOLISM SYSTEM REPRESSOR MNGR-RELATED"/>
    <property type="match status" value="1"/>
</dbReference>